<dbReference type="FunFam" id="1.10.238.230:FF:000001">
    <property type="entry name" value="Serine/threonine-protein phosphatase 2A regulatory subunit B'' subunit beta"/>
    <property type="match status" value="1"/>
</dbReference>
<dbReference type="PANTHER" id="PTHR14095">
    <property type="entry name" value="PHOSPHATASE 2A REGULATORY SUBUNIT-RELATED"/>
    <property type="match status" value="1"/>
</dbReference>
<feature type="region of interest" description="Disordered" evidence="1">
    <location>
        <begin position="76"/>
        <end position="107"/>
    </location>
</feature>
<dbReference type="InterPro" id="IPR048855">
    <property type="entry name" value="P2R3A_B_D_EF-hand"/>
</dbReference>
<keyword evidence="4" id="KW-1185">Reference proteome</keyword>
<dbReference type="GO" id="GO:0019888">
    <property type="term" value="F:protein phosphatase regulator activity"/>
    <property type="evidence" value="ECO:0007669"/>
    <property type="project" value="TreeGrafter"/>
</dbReference>
<evidence type="ECO:0000313" key="3">
    <source>
        <dbReference type="EMBL" id="KAG8452142.1"/>
    </source>
</evidence>
<protein>
    <recommendedName>
        <fullName evidence="2">Serine/threonine-protein phosphatase 2A regulatory subunit B'' subunit alpha/beta/delta EF-hand domain-containing protein</fullName>
    </recommendedName>
</protein>
<dbReference type="Proteomes" id="UP000812440">
    <property type="component" value="Chromosome 2"/>
</dbReference>
<evidence type="ECO:0000256" key="1">
    <source>
        <dbReference type="SAM" id="MobiDB-lite"/>
    </source>
</evidence>
<dbReference type="AlphaFoldDB" id="A0A8T2K6V9"/>
<feature type="domain" description="Serine/threonine-protein phosphatase 2A regulatory subunit B'' subunit alpha/beta/delta EF-hand" evidence="2">
    <location>
        <begin position="137"/>
        <end position="194"/>
    </location>
</feature>
<dbReference type="EMBL" id="JAACNH010000002">
    <property type="protein sequence ID" value="KAG8452142.1"/>
    <property type="molecule type" value="Genomic_DNA"/>
</dbReference>
<proteinExistence type="predicted"/>
<dbReference type="GO" id="GO:0000159">
    <property type="term" value="C:protein phosphatase type 2A complex"/>
    <property type="evidence" value="ECO:0007669"/>
    <property type="project" value="TreeGrafter"/>
</dbReference>
<gene>
    <name evidence="3" type="ORF">GDO86_004075</name>
</gene>
<name>A0A8T2K6V9_9PIPI</name>
<sequence length="194" mass="21667">MPTSEVLKPVLKMKVDELFLHWLSETPTQLLLKDYLRRIKNGENVLGECNEATPPRSIETSHKVLDSLSLSMITCSPPSPSPRGGLTPRSRRSTSGKAVHPKKEEPLNPTLSQNIPKFYFPKGCPKSNINIDAIIAKIEKIFAGFPLERATLEDMGKVAKVCDCPLYWKAPLFYAAGGDRTGYVSVHKFVAMWR</sequence>
<dbReference type="Gene3D" id="1.10.238.230">
    <property type="match status" value="1"/>
</dbReference>
<comment type="caution">
    <text evidence="3">The sequence shown here is derived from an EMBL/GenBank/DDBJ whole genome shotgun (WGS) entry which is preliminary data.</text>
</comment>
<accession>A0A8T2K6V9</accession>
<dbReference type="OrthoDB" id="5586at2759"/>
<evidence type="ECO:0000313" key="4">
    <source>
        <dbReference type="Proteomes" id="UP000812440"/>
    </source>
</evidence>
<evidence type="ECO:0000259" key="2">
    <source>
        <dbReference type="Pfam" id="PF21161"/>
    </source>
</evidence>
<organism evidence="3 4">
    <name type="scientific">Hymenochirus boettgeri</name>
    <name type="common">Congo dwarf clawed frog</name>
    <dbReference type="NCBI Taxonomy" id="247094"/>
    <lineage>
        <taxon>Eukaryota</taxon>
        <taxon>Metazoa</taxon>
        <taxon>Chordata</taxon>
        <taxon>Craniata</taxon>
        <taxon>Vertebrata</taxon>
        <taxon>Euteleostomi</taxon>
        <taxon>Amphibia</taxon>
        <taxon>Batrachia</taxon>
        <taxon>Anura</taxon>
        <taxon>Pipoidea</taxon>
        <taxon>Pipidae</taxon>
        <taxon>Pipinae</taxon>
        <taxon>Hymenochirus</taxon>
    </lineage>
</organism>
<dbReference type="PANTHER" id="PTHR14095:SF1">
    <property type="entry name" value="SERINE_THREONINE-PROTEIN PHOSPHATASE 2A REGULATORY SUBUNIT B'' SUBUNIT BETA"/>
    <property type="match status" value="1"/>
</dbReference>
<feature type="non-terminal residue" evidence="3">
    <location>
        <position position="194"/>
    </location>
</feature>
<dbReference type="Pfam" id="PF21161">
    <property type="entry name" value="P2R3B_EF-hand"/>
    <property type="match status" value="1"/>
</dbReference>
<reference evidence="3" key="1">
    <citation type="thesis" date="2020" institute="ProQuest LLC" country="789 East Eisenhower Parkway, Ann Arbor, MI, USA">
        <title>Comparative Genomics and Chromosome Evolution.</title>
        <authorList>
            <person name="Mudd A.B."/>
        </authorList>
    </citation>
    <scope>NUCLEOTIDE SEQUENCE</scope>
    <source>
        <strain evidence="3">Female2</strain>
        <tissue evidence="3">Blood</tissue>
    </source>
</reference>